<evidence type="ECO:0000256" key="3">
    <source>
        <dbReference type="PROSITE-ProRule" id="PRU00352"/>
    </source>
</evidence>
<dbReference type="SUPFAM" id="SSF103575">
    <property type="entry name" value="Plexin repeat"/>
    <property type="match status" value="1"/>
</dbReference>
<feature type="domain" description="Sema" evidence="6">
    <location>
        <begin position="16"/>
        <end position="485"/>
    </location>
</feature>
<dbReference type="OrthoDB" id="6147782at2759"/>
<dbReference type="PANTHER" id="PTHR22625">
    <property type="entry name" value="PLEXIN"/>
    <property type="match status" value="1"/>
</dbReference>
<keyword evidence="4" id="KW-1133">Transmembrane helix</keyword>
<dbReference type="Gene3D" id="2.130.10.10">
    <property type="entry name" value="YVTN repeat-like/Quinoprotein amine dehydrogenase"/>
    <property type="match status" value="1"/>
</dbReference>
<dbReference type="PROSITE" id="PS50092">
    <property type="entry name" value="TSP1"/>
    <property type="match status" value="1"/>
</dbReference>
<evidence type="ECO:0000259" key="6">
    <source>
        <dbReference type="PROSITE" id="PS51004"/>
    </source>
</evidence>
<gene>
    <name evidence="8" type="primary">LOC111106664</name>
</gene>
<feature type="signal peptide" evidence="5">
    <location>
        <begin position="1"/>
        <end position="22"/>
    </location>
</feature>
<dbReference type="GeneID" id="111106664"/>
<dbReference type="GO" id="GO:0002116">
    <property type="term" value="C:semaphorin receptor complex"/>
    <property type="evidence" value="ECO:0007669"/>
    <property type="project" value="TreeGrafter"/>
</dbReference>
<feature type="chain" id="PRO_5034228333" evidence="5">
    <location>
        <begin position="23"/>
        <end position="875"/>
    </location>
</feature>
<dbReference type="GO" id="GO:0017154">
    <property type="term" value="F:semaphorin receptor activity"/>
    <property type="evidence" value="ECO:0007669"/>
    <property type="project" value="InterPro"/>
</dbReference>
<dbReference type="SMART" id="SM00630">
    <property type="entry name" value="Sema"/>
    <property type="match status" value="1"/>
</dbReference>
<feature type="transmembrane region" description="Helical" evidence="4">
    <location>
        <begin position="799"/>
        <end position="821"/>
    </location>
</feature>
<keyword evidence="5" id="KW-0732">Signal</keyword>
<dbReference type="PROSITE" id="PS51004">
    <property type="entry name" value="SEMA"/>
    <property type="match status" value="1"/>
</dbReference>
<dbReference type="InterPro" id="IPR013783">
    <property type="entry name" value="Ig-like_fold"/>
</dbReference>
<dbReference type="InterPro" id="IPR036352">
    <property type="entry name" value="Semap_dom_sf"/>
</dbReference>
<dbReference type="Proteomes" id="UP000694844">
    <property type="component" value="Chromosome 8"/>
</dbReference>
<dbReference type="FunFam" id="2.20.100.10:FF:000001">
    <property type="entry name" value="semaphorin-5A isoform X1"/>
    <property type="match status" value="1"/>
</dbReference>
<protein>
    <submittedName>
        <fullName evidence="8">Plexin-A2-like isoform X1</fullName>
    </submittedName>
</protein>
<keyword evidence="7" id="KW-1185">Reference proteome</keyword>
<evidence type="ECO:0000256" key="1">
    <source>
        <dbReference type="ARBA" id="ARBA00022902"/>
    </source>
</evidence>
<dbReference type="InterPro" id="IPR041019">
    <property type="entry name" value="TIG1_plexin"/>
</dbReference>
<dbReference type="SUPFAM" id="SSF101912">
    <property type="entry name" value="Sema domain"/>
    <property type="match status" value="1"/>
</dbReference>
<proteinExistence type="predicted"/>
<dbReference type="SMART" id="SM00209">
    <property type="entry name" value="TSP1"/>
    <property type="match status" value="2"/>
</dbReference>
<dbReference type="InterPro" id="IPR031148">
    <property type="entry name" value="Plexin"/>
</dbReference>
<dbReference type="PANTHER" id="PTHR22625:SF70">
    <property type="entry name" value="PLEXIN A, ISOFORM A"/>
    <property type="match status" value="1"/>
</dbReference>
<dbReference type="Pfam" id="PF01403">
    <property type="entry name" value="Sema"/>
    <property type="match status" value="1"/>
</dbReference>
<comment type="caution">
    <text evidence="3">Lacks conserved residue(s) required for the propagation of feature annotation.</text>
</comment>
<reference evidence="8" key="1">
    <citation type="submission" date="2025-08" db="UniProtKB">
        <authorList>
            <consortium name="RefSeq"/>
        </authorList>
    </citation>
    <scope>IDENTIFICATION</scope>
    <source>
        <tissue evidence="8">Whole sample</tissue>
    </source>
</reference>
<keyword evidence="4" id="KW-0812">Transmembrane</keyword>
<evidence type="ECO:0000313" key="7">
    <source>
        <dbReference type="Proteomes" id="UP000694844"/>
    </source>
</evidence>
<dbReference type="Gene3D" id="2.60.40.10">
    <property type="entry name" value="Immunoglobulins"/>
    <property type="match status" value="1"/>
</dbReference>
<keyword evidence="4" id="KW-0472">Membrane</keyword>
<name>A0A8B8B149_CRAVI</name>
<evidence type="ECO:0000256" key="2">
    <source>
        <dbReference type="ARBA" id="ARBA00023157"/>
    </source>
</evidence>
<dbReference type="Gene3D" id="2.20.100.10">
    <property type="entry name" value="Thrombospondin type-1 (TSP1) repeat"/>
    <property type="match status" value="1"/>
</dbReference>
<sequence length="875" mass="98613">MNWFDRLSIYLAIFLQAKFTFCCYQKECSIQSVLDIPNSKSNFTHMTVHGADTVLLGGVNYIYRVFAGNLTLDKTEKLGPRYINSNPDIMYDSHVKVFLWKRKSNRETKELILCTIDYQFRCERRDITTLNVLSVTNFDLSGLLINNSALANSVAFIAPESDLYNSSVSIALYMGLSWSNTAPSIFRDNLASFSRRSLNNFTLTYSGLMSKSAIIVDQQIRGSFPIQYMYGFASGLFSYVLTIQKSSVLSEDYITKLIRVCQSDKSFKSYSETPLRCEYEGKKMDFLQTAYTGKPGHLLAKSLGVYPEDDLLFGIFGSKFQENRLTTRDDESALCVYTLRSIDLILKRNIQTCFQGIGNIGPDHVVPPLNCRTANIPIGDDYCGQYDVNHPINGPEPIQSQGILSFNRSASSIIAFPAQNGETIIFLGLQEGTIQKIRIRSILFVEEYGEIKLTIGIPILQLILPAMAQNNVFVLTSKKMIKIAVEVCSCYDSCVDCLRDPFCGWNIQTHSCFVLENETDQNSKAQQCPSVSHINRTKDNISSALQNINPSTDWTENITKNEIILTVVNFPKLRGKYTCVFKGYGTALKTDGERLYMERIHCAMPMGKDLQLYPFVKDCLGFELSVMLENTSILSTSVSIKPCEIRQTRPCIDKNCIVHGYWSSFCPYGEWSNCTKTCGGGTQIRTRQRTCSDPPPSEEGKFCEGEATETETRECNLEKCPSVYGTWTSFQPVQNWSVCSKSCWGNQSLRKMRTCILTTSTNKTNVCSGSTLKYEIRTCFDSRCIFDQVFPAESDKMSAVAFSLIIVVLVMIVITTIVHLYHRRKLRRAKQNIYVLPAQVSTEHKARGHSSYISLTGLNESSPPKDDDCCICRNT</sequence>
<dbReference type="InterPro" id="IPR015943">
    <property type="entry name" value="WD40/YVTN_repeat-like_dom_sf"/>
</dbReference>
<evidence type="ECO:0000313" key="8">
    <source>
        <dbReference type="RefSeq" id="XP_022297137.1"/>
    </source>
</evidence>
<dbReference type="GO" id="GO:0030334">
    <property type="term" value="P:regulation of cell migration"/>
    <property type="evidence" value="ECO:0007669"/>
    <property type="project" value="TreeGrafter"/>
</dbReference>
<dbReference type="GO" id="GO:0005886">
    <property type="term" value="C:plasma membrane"/>
    <property type="evidence" value="ECO:0007669"/>
    <property type="project" value="TreeGrafter"/>
</dbReference>
<dbReference type="Pfam" id="PF17960">
    <property type="entry name" value="TIG_plexin"/>
    <property type="match status" value="1"/>
</dbReference>
<dbReference type="KEGG" id="cvn:111106664"/>
<evidence type="ECO:0000256" key="5">
    <source>
        <dbReference type="SAM" id="SignalP"/>
    </source>
</evidence>
<dbReference type="SUPFAM" id="SSF82895">
    <property type="entry name" value="TSP-1 type 1 repeat"/>
    <property type="match status" value="1"/>
</dbReference>
<evidence type="ECO:0000256" key="4">
    <source>
        <dbReference type="SAM" id="Phobius"/>
    </source>
</evidence>
<dbReference type="RefSeq" id="XP_022297137.1">
    <property type="nucleotide sequence ID" value="XM_022441429.1"/>
</dbReference>
<dbReference type="GO" id="GO:0007399">
    <property type="term" value="P:nervous system development"/>
    <property type="evidence" value="ECO:0007669"/>
    <property type="project" value="UniProtKB-KW"/>
</dbReference>
<organism evidence="7 8">
    <name type="scientific">Crassostrea virginica</name>
    <name type="common">Eastern oyster</name>
    <dbReference type="NCBI Taxonomy" id="6565"/>
    <lineage>
        <taxon>Eukaryota</taxon>
        <taxon>Metazoa</taxon>
        <taxon>Spiralia</taxon>
        <taxon>Lophotrochozoa</taxon>
        <taxon>Mollusca</taxon>
        <taxon>Bivalvia</taxon>
        <taxon>Autobranchia</taxon>
        <taxon>Pteriomorphia</taxon>
        <taxon>Ostreida</taxon>
        <taxon>Ostreoidea</taxon>
        <taxon>Ostreidae</taxon>
        <taxon>Crassostrea</taxon>
    </lineage>
</organism>
<dbReference type="InterPro" id="IPR001627">
    <property type="entry name" value="Semap_dom"/>
</dbReference>
<keyword evidence="2" id="KW-1015">Disulfide bond</keyword>
<dbReference type="InterPro" id="IPR000884">
    <property type="entry name" value="TSP1_rpt"/>
</dbReference>
<dbReference type="Pfam" id="PF00090">
    <property type="entry name" value="TSP_1"/>
    <property type="match status" value="1"/>
</dbReference>
<keyword evidence="1" id="KW-0524">Neurogenesis</keyword>
<accession>A0A8B8B149</accession>
<dbReference type="AlphaFoldDB" id="A0A8B8B149"/>
<dbReference type="InterPro" id="IPR036383">
    <property type="entry name" value="TSP1_rpt_sf"/>
</dbReference>